<evidence type="ECO:0000259" key="3">
    <source>
        <dbReference type="Pfam" id="PF09972"/>
    </source>
</evidence>
<evidence type="ECO:0008006" key="7">
    <source>
        <dbReference type="Google" id="ProtNLM"/>
    </source>
</evidence>
<comment type="caution">
    <text evidence="5">The sequence shown here is derived from an EMBL/GenBank/DDBJ whole genome shotgun (WGS) entry which is preliminary data.</text>
</comment>
<dbReference type="Pfam" id="PF09972">
    <property type="entry name" value="DUF2207"/>
    <property type="match status" value="1"/>
</dbReference>
<feature type="domain" description="Predicted membrane protein YciQ-like C-terminal" evidence="4">
    <location>
        <begin position="302"/>
        <end position="457"/>
    </location>
</feature>
<evidence type="ECO:0000313" key="5">
    <source>
        <dbReference type="EMBL" id="GMA32003.1"/>
    </source>
</evidence>
<protein>
    <recommendedName>
        <fullName evidence="7">DUF2207 domain-containing protein</fullName>
    </recommendedName>
</protein>
<dbReference type="Proteomes" id="UP001157161">
    <property type="component" value="Unassembled WGS sequence"/>
</dbReference>
<name>A0AA38CPV6_9MICO</name>
<accession>A0AA38CPV6</accession>
<feature type="signal peptide" evidence="2">
    <location>
        <begin position="1"/>
        <end position="28"/>
    </location>
</feature>
<feature type="region of interest" description="Disordered" evidence="1">
    <location>
        <begin position="275"/>
        <end position="316"/>
    </location>
</feature>
<keyword evidence="6" id="KW-1185">Reference proteome</keyword>
<dbReference type="EMBL" id="BSUM01000001">
    <property type="protein sequence ID" value="GMA32003.1"/>
    <property type="molecule type" value="Genomic_DNA"/>
</dbReference>
<dbReference type="InterPro" id="IPR018702">
    <property type="entry name" value="DUF2207"/>
</dbReference>
<feature type="compositionally biased region" description="Low complexity" evidence="1">
    <location>
        <begin position="284"/>
        <end position="297"/>
    </location>
</feature>
<evidence type="ECO:0000256" key="1">
    <source>
        <dbReference type="SAM" id="MobiDB-lite"/>
    </source>
</evidence>
<feature type="domain" description="DUF2207" evidence="3">
    <location>
        <begin position="36"/>
        <end position="226"/>
    </location>
</feature>
<feature type="chain" id="PRO_5041333298" description="DUF2207 domain-containing protein" evidence="2">
    <location>
        <begin position="29"/>
        <end position="464"/>
    </location>
</feature>
<organism evidence="5 6">
    <name type="scientific">Litorihabitans aurantiacus</name>
    <dbReference type="NCBI Taxonomy" id="1930061"/>
    <lineage>
        <taxon>Bacteria</taxon>
        <taxon>Bacillati</taxon>
        <taxon>Actinomycetota</taxon>
        <taxon>Actinomycetes</taxon>
        <taxon>Micrococcales</taxon>
        <taxon>Beutenbergiaceae</taxon>
        <taxon>Litorihabitans</taxon>
    </lineage>
</organism>
<proteinExistence type="predicted"/>
<reference evidence="5" key="2">
    <citation type="submission" date="2023-02" db="EMBL/GenBank/DDBJ databases">
        <authorList>
            <person name="Sun Q."/>
            <person name="Mori K."/>
        </authorList>
    </citation>
    <scope>NUCLEOTIDE SEQUENCE</scope>
    <source>
        <strain evidence="5">NBRC 112290</strain>
    </source>
</reference>
<dbReference type="AlphaFoldDB" id="A0AA38CPV6"/>
<gene>
    <name evidence="5" type="ORF">GCM10025875_19950</name>
</gene>
<reference evidence="5" key="1">
    <citation type="journal article" date="2014" name="Int. J. Syst. Evol. Microbiol.">
        <title>Complete genome sequence of Corynebacterium casei LMG S-19264T (=DSM 44701T), isolated from a smear-ripened cheese.</title>
        <authorList>
            <consortium name="US DOE Joint Genome Institute (JGI-PGF)"/>
            <person name="Walter F."/>
            <person name="Albersmeier A."/>
            <person name="Kalinowski J."/>
            <person name="Ruckert C."/>
        </authorList>
    </citation>
    <scope>NUCLEOTIDE SEQUENCE</scope>
    <source>
        <strain evidence="5">NBRC 112290</strain>
    </source>
</reference>
<dbReference type="Pfam" id="PF20990">
    <property type="entry name" value="DUF2207_C"/>
    <property type="match status" value="1"/>
</dbReference>
<sequence>MATPIRRPLSVAGVAALLVAAPAAAAHAEPDSDEHTISRYAVEAVVDPGGGADVTVDLDLDLGSDDEAHGPFVSIVERQEIEGDPDRYRLTPVGDIAVTSDTGAPTDLLVEREDGGVVVRIGDEDVEISGVQSYTVTYRIEGLAAPSEGPGAPDALVWNAVGLGWELPMRDVSVSIEAPAGATSARCVAGGVGSTRPCASSAASSGTSTTATQDALEPGQGLTIAVEYPAGTFPDAEVRYEPRRTWGNTFGVTPATGGIGGAAVVGGVAALAVARHRRRDDDSPAATTGAPTSGTDGVPEGFATEPPADVPPGEFGTLIDERAQHHDVVAVLLDLAVRGVLHLEVVLDDDETTDDTPGDATDDEPADLSEIDHDLHLIRVPGAHDLRPYERELVEAIFDGADEIVLSERAQEVAKAVESAAHGLDDAVTQQGWFAGSPRRVRARWLLGGFGLLFGGWSSRSCWP</sequence>
<evidence type="ECO:0000259" key="4">
    <source>
        <dbReference type="Pfam" id="PF20990"/>
    </source>
</evidence>
<keyword evidence="2" id="KW-0732">Signal</keyword>
<evidence type="ECO:0000313" key="6">
    <source>
        <dbReference type="Proteomes" id="UP001157161"/>
    </source>
</evidence>
<dbReference type="InterPro" id="IPR048389">
    <property type="entry name" value="YciQ-like_C"/>
</dbReference>
<evidence type="ECO:0000256" key="2">
    <source>
        <dbReference type="SAM" id="SignalP"/>
    </source>
</evidence>